<dbReference type="EMBL" id="CP099837">
    <property type="protein sequence ID" value="USY17474.1"/>
    <property type="molecule type" value="Genomic_DNA"/>
</dbReference>
<protein>
    <submittedName>
        <fullName evidence="1">DUF6177 family protein</fullName>
    </submittedName>
</protein>
<gene>
    <name evidence="1" type="ORF">NE857_19230</name>
</gene>
<evidence type="ECO:0000313" key="2">
    <source>
        <dbReference type="Proteomes" id="UP001055940"/>
    </source>
</evidence>
<dbReference type="Proteomes" id="UP001055940">
    <property type="component" value="Chromosome"/>
</dbReference>
<keyword evidence="2" id="KW-1185">Reference proteome</keyword>
<proteinExistence type="predicted"/>
<name>A0ABY5D005_9ACTN</name>
<dbReference type="Pfam" id="PF19674">
    <property type="entry name" value="DUF6177"/>
    <property type="match status" value="1"/>
</dbReference>
<dbReference type="RefSeq" id="WP_254417044.1">
    <property type="nucleotide sequence ID" value="NZ_BAAAJB010000069.1"/>
</dbReference>
<sequence>MYRDLVVLLNEHPTLSGLTEALLAAGPELRVRLAADGAVVELRDDSGRLLAAVRAAQRLAVSAEADRVLDRDVTDDLPAQPWWVEGRLTAAGAADSTARGALSRFAQVLTERYGGVICEPERQLGKLDGFLTQDAEHPGVAAVTEHSLVVVEDRPLVTFSSWLVDIMAAHRGEERGLQLVTPSTSRLTPAMETLLTTPLTRWVVVGSDGGYYDGWSGVPLGWHERYGFVSDALAFRADGPHPDFTAGTAPVDPSHLPGNREGGHQLLVDLKSRHPAEADLLLGEAVELVTETLAGTTPALFGPNEPVCLPWDRGSVTRLCRTRAPGPTLLVFGGHPEAVRPPGTRPFSGTFKVKRIEEGVQESVSLTIGFDPGEEPDLSVLLPLVRELCSRNVLHTMVVRHRSGFSDLSRAPRASGTLAPAGIALGVDNVMSIGVDRALSSPVDTTRIGPRLTPSVWYRLDAADAPDPWNHFRSLLSHLQSSRSTV</sequence>
<reference evidence="1" key="1">
    <citation type="submission" date="2022-06" db="EMBL/GenBank/DDBJ databases">
        <authorList>
            <person name="Ping M."/>
        </authorList>
    </citation>
    <scope>NUCLEOTIDE SEQUENCE</scope>
    <source>
        <strain evidence="1">JCM11759T</strain>
    </source>
</reference>
<evidence type="ECO:0000313" key="1">
    <source>
        <dbReference type="EMBL" id="USY17474.1"/>
    </source>
</evidence>
<organism evidence="1 2">
    <name type="scientific">Nocardiopsis exhalans</name>
    <dbReference type="NCBI Taxonomy" id="163604"/>
    <lineage>
        <taxon>Bacteria</taxon>
        <taxon>Bacillati</taxon>
        <taxon>Actinomycetota</taxon>
        <taxon>Actinomycetes</taxon>
        <taxon>Streptosporangiales</taxon>
        <taxon>Nocardiopsidaceae</taxon>
        <taxon>Nocardiopsis</taxon>
    </lineage>
</organism>
<accession>A0ABY5D005</accession>
<dbReference type="InterPro" id="IPR046175">
    <property type="entry name" value="DUF6177"/>
</dbReference>